<dbReference type="OrthoDB" id="9773956at2"/>
<dbReference type="InterPro" id="IPR036890">
    <property type="entry name" value="HATPase_C_sf"/>
</dbReference>
<dbReference type="EC" id="2.7.13.3" evidence="3"/>
<dbReference type="Proteomes" id="UP000273083">
    <property type="component" value="Unassembled WGS sequence"/>
</dbReference>
<evidence type="ECO:0000259" key="9">
    <source>
        <dbReference type="PROSITE" id="PS50109"/>
    </source>
</evidence>
<reference evidence="10 11" key="1">
    <citation type="submission" date="2018-11" db="EMBL/GenBank/DDBJ databases">
        <title>Genomic Encyclopedia of Type Strains, Phase IV (KMG-IV): sequencing the most valuable type-strain genomes for metagenomic binning, comparative biology and taxonomic classification.</title>
        <authorList>
            <person name="Goeker M."/>
        </authorList>
    </citation>
    <scope>NUCLEOTIDE SEQUENCE [LARGE SCALE GENOMIC DNA]</scope>
    <source>
        <strain evidence="10 11">DSM 26537</strain>
    </source>
</reference>
<dbReference type="InterPro" id="IPR050351">
    <property type="entry name" value="BphY/WalK/GraS-like"/>
</dbReference>
<proteinExistence type="predicted"/>
<comment type="subcellular location">
    <subcellularLocation>
        <location evidence="2">Membrane</location>
    </subcellularLocation>
</comment>
<dbReference type="AlphaFoldDB" id="A0A3N1XHX9"/>
<evidence type="ECO:0000256" key="7">
    <source>
        <dbReference type="ARBA" id="ARBA00023012"/>
    </source>
</evidence>
<dbReference type="PRINTS" id="PR00344">
    <property type="entry name" value="BCTRLSENSOR"/>
</dbReference>
<dbReference type="InterPro" id="IPR036097">
    <property type="entry name" value="HisK_dim/P_sf"/>
</dbReference>
<feature type="transmembrane region" description="Helical" evidence="8">
    <location>
        <begin position="6"/>
        <end position="26"/>
    </location>
</feature>
<comment type="catalytic activity">
    <reaction evidence="1">
        <text>ATP + protein L-histidine = ADP + protein N-phospho-L-histidine.</text>
        <dbReference type="EC" id="2.7.13.3"/>
    </reaction>
</comment>
<dbReference type="SUPFAM" id="SSF55874">
    <property type="entry name" value="ATPase domain of HSP90 chaperone/DNA topoisomerase II/histidine kinase"/>
    <property type="match status" value="1"/>
</dbReference>
<dbReference type="SMART" id="SM00387">
    <property type="entry name" value="HATPase_c"/>
    <property type="match status" value="1"/>
</dbReference>
<sequence length="304" mass="35015">MELIWIVVLLAALFCGLILLVSRIYINRTLKKISQIINNCLSGNIDLDKEVAETRESKITMQLRTVIERAEHEKNCAKLEKNEVATLLSDLSHQLKTPLANLSMYIELLKDERLTREEQQEFIKKVSEQNSKMEWLTKMLIQISRLEVGIIEFDAAPIELRETLSESISLVYGSTARKRMEIEVEDFTDCKLIHSRKWTKEVFVNIFENAIKYSKEYSKILVRVVPMEIYTKIMIIDEGIGISKEEFSQIFKRFYRGKQVRETEGSGLGLYLAQLILAKEGGYITVDSTVGRGSVFSVFLQNSK</sequence>
<dbReference type="CDD" id="cd00082">
    <property type="entry name" value="HisKA"/>
    <property type="match status" value="1"/>
</dbReference>
<dbReference type="Pfam" id="PF00512">
    <property type="entry name" value="HisKA"/>
    <property type="match status" value="1"/>
</dbReference>
<dbReference type="PROSITE" id="PS50109">
    <property type="entry name" value="HIS_KIN"/>
    <property type="match status" value="1"/>
</dbReference>
<dbReference type="CDD" id="cd00075">
    <property type="entry name" value="HATPase"/>
    <property type="match status" value="1"/>
</dbReference>
<evidence type="ECO:0000313" key="10">
    <source>
        <dbReference type="EMBL" id="ROR26350.1"/>
    </source>
</evidence>
<dbReference type="GO" id="GO:0005886">
    <property type="term" value="C:plasma membrane"/>
    <property type="evidence" value="ECO:0007669"/>
    <property type="project" value="TreeGrafter"/>
</dbReference>
<evidence type="ECO:0000256" key="2">
    <source>
        <dbReference type="ARBA" id="ARBA00004370"/>
    </source>
</evidence>
<evidence type="ECO:0000256" key="3">
    <source>
        <dbReference type="ARBA" id="ARBA00012438"/>
    </source>
</evidence>
<dbReference type="RefSeq" id="WP_123610062.1">
    <property type="nucleotide sequence ID" value="NZ_RJVG01000008.1"/>
</dbReference>
<evidence type="ECO:0000313" key="11">
    <source>
        <dbReference type="Proteomes" id="UP000273083"/>
    </source>
</evidence>
<protein>
    <recommendedName>
        <fullName evidence="3">histidine kinase</fullName>
        <ecNumber evidence="3">2.7.13.3</ecNumber>
    </recommendedName>
</protein>
<evidence type="ECO:0000256" key="4">
    <source>
        <dbReference type="ARBA" id="ARBA00022553"/>
    </source>
</evidence>
<dbReference type="InterPro" id="IPR005467">
    <property type="entry name" value="His_kinase_dom"/>
</dbReference>
<dbReference type="GO" id="GO:0000155">
    <property type="term" value="F:phosphorelay sensor kinase activity"/>
    <property type="evidence" value="ECO:0007669"/>
    <property type="project" value="InterPro"/>
</dbReference>
<dbReference type="SUPFAM" id="SSF47384">
    <property type="entry name" value="Homodimeric domain of signal transducing histidine kinase"/>
    <property type="match status" value="1"/>
</dbReference>
<dbReference type="Pfam" id="PF02518">
    <property type="entry name" value="HATPase_c"/>
    <property type="match status" value="1"/>
</dbReference>
<dbReference type="InterPro" id="IPR003594">
    <property type="entry name" value="HATPase_dom"/>
</dbReference>
<feature type="domain" description="Histidine kinase" evidence="9">
    <location>
        <begin position="90"/>
        <end position="304"/>
    </location>
</feature>
<dbReference type="PANTHER" id="PTHR45453:SF1">
    <property type="entry name" value="PHOSPHATE REGULON SENSOR PROTEIN PHOR"/>
    <property type="match status" value="1"/>
</dbReference>
<keyword evidence="8" id="KW-1133">Transmembrane helix</keyword>
<keyword evidence="4" id="KW-0597">Phosphoprotein</keyword>
<organism evidence="10 11">
    <name type="scientific">Mobilisporobacter senegalensis</name>
    <dbReference type="NCBI Taxonomy" id="1329262"/>
    <lineage>
        <taxon>Bacteria</taxon>
        <taxon>Bacillati</taxon>
        <taxon>Bacillota</taxon>
        <taxon>Clostridia</taxon>
        <taxon>Lachnospirales</taxon>
        <taxon>Lachnospiraceae</taxon>
        <taxon>Mobilisporobacter</taxon>
    </lineage>
</organism>
<gene>
    <name evidence="10" type="ORF">EDD66_10872</name>
</gene>
<dbReference type="Gene3D" id="3.30.565.10">
    <property type="entry name" value="Histidine kinase-like ATPase, C-terminal domain"/>
    <property type="match status" value="1"/>
</dbReference>
<name>A0A3N1XHX9_9FIRM</name>
<dbReference type="PANTHER" id="PTHR45453">
    <property type="entry name" value="PHOSPHATE REGULON SENSOR PROTEIN PHOR"/>
    <property type="match status" value="1"/>
</dbReference>
<dbReference type="GO" id="GO:0004721">
    <property type="term" value="F:phosphoprotein phosphatase activity"/>
    <property type="evidence" value="ECO:0007669"/>
    <property type="project" value="TreeGrafter"/>
</dbReference>
<keyword evidence="8" id="KW-0472">Membrane</keyword>
<evidence type="ECO:0000256" key="1">
    <source>
        <dbReference type="ARBA" id="ARBA00000085"/>
    </source>
</evidence>
<keyword evidence="11" id="KW-1185">Reference proteome</keyword>
<dbReference type="GO" id="GO:0016036">
    <property type="term" value="P:cellular response to phosphate starvation"/>
    <property type="evidence" value="ECO:0007669"/>
    <property type="project" value="TreeGrafter"/>
</dbReference>
<keyword evidence="6 10" id="KW-0418">Kinase</keyword>
<accession>A0A3N1XHX9</accession>
<keyword evidence="7" id="KW-0902">Two-component regulatory system</keyword>
<evidence type="ECO:0000256" key="6">
    <source>
        <dbReference type="ARBA" id="ARBA00022777"/>
    </source>
</evidence>
<comment type="caution">
    <text evidence="10">The sequence shown here is derived from an EMBL/GenBank/DDBJ whole genome shotgun (WGS) entry which is preliminary data.</text>
</comment>
<dbReference type="Gene3D" id="1.10.287.130">
    <property type="match status" value="1"/>
</dbReference>
<evidence type="ECO:0000256" key="8">
    <source>
        <dbReference type="SAM" id="Phobius"/>
    </source>
</evidence>
<evidence type="ECO:0000256" key="5">
    <source>
        <dbReference type="ARBA" id="ARBA00022679"/>
    </source>
</evidence>
<dbReference type="SMART" id="SM00388">
    <property type="entry name" value="HisKA"/>
    <property type="match status" value="1"/>
</dbReference>
<keyword evidence="8" id="KW-0812">Transmembrane</keyword>
<dbReference type="EMBL" id="RJVG01000008">
    <property type="protein sequence ID" value="ROR26350.1"/>
    <property type="molecule type" value="Genomic_DNA"/>
</dbReference>
<keyword evidence="5" id="KW-0808">Transferase</keyword>
<dbReference type="InterPro" id="IPR003661">
    <property type="entry name" value="HisK_dim/P_dom"/>
</dbReference>
<dbReference type="InterPro" id="IPR004358">
    <property type="entry name" value="Sig_transdc_His_kin-like_C"/>
</dbReference>